<dbReference type="RefSeq" id="WP_055545850.1">
    <property type="nucleotide sequence ID" value="NZ_CP023699.1"/>
</dbReference>
<feature type="domain" description="HTH cro/C1-type" evidence="1">
    <location>
        <begin position="76"/>
        <end position="130"/>
    </location>
</feature>
<name>A0A5J6G4D9_STRKN</name>
<dbReference type="PROSITE" id="PS50943">
    <property type="entry name" value="HTH_CROC1"/>
    <property type="match status" value="2"/>
</dbReference>
<dbReference type="AlphaFoldDB" id="A0A5J6G4D9"/>
<gene>
    <name evidence="2" type="ORF">CP970_05850</name>
</gene>
<dbReference type="KEGG" id="ska:CP970_05850"/>
<feature type="domain" description="HTH cro/C1-type" evidence="1">
    <location>
        <begin position="12"/>
        <end position="66"/>
    </location>
</feature>
<protein>
    <submittedName>
        <fullName evidence="2">XRE family transcriptional regulator</fullName>
    </submittedName>
</protein>
<organism evidence="2 3">
    <name type="scientific">Streptomyces kanamyceticus</name>
    <dbReference type="NCBI Taxonomy" id="1967"/>
    <lineage>
        <taxon>Bacteria</taxon>
        <taxon>Bacillati</taxon>
        <taxon>Actinomycetota</taxon>
        <taxon>Actinomycetes</taxon>
        <taxon>Kitasatosporales</taxon>
        <taxon>Streptomycetaceae</taxon>
        <taxon>Streptomyces</taxon>
    </lineage>
</organism>
<dbReference type="OrthoDB" id="4230396at2"/>
<dbReference type="EMBL" id="CP023699">
    <property type="protein sequence ID" value="QEU90499.1"/>
    <property type="molecule type" value="Genomic_DNA"/>
</dbReference>
<dbReference type="Pfam" id="PF01381">
    <property type="entry name" value="HTH_3"/>
    <property type="match status" value="1"/>
</dbReference>
<dbReference type="InterPro" id="IPR052345">
    <property type="entry name" value="Rad_response_metalloprotease"/>
</dbReference>
<dbReference type="GO" id="GO:0003677">
    <property type="term" value="F:DNA binding"/>
    <property type="evidence" value="ECO:0007669"/>
    <property type="project" value="InterPro"/>
</dbReference>
<dbReference type="PANTHER" id="PTHR43236:SF2">
    <property type="entry name" value="BLL0069 PROTEIN"/>
    <property type="match status" value="1"/>
</dbReference>
<reference evidence="2 3" key="1">
    <citation type="submission" date="2017-09" db="EMBL/GenBank/DDBJ databases">
        <authorList>
            <person name="Lee N."/>
            <person name="Cho B.-K."/>
        </authorList>
    </citation>
    <scope>NUCLEOTIDE SEQUENCE [LARGE SCALE GENOMIC DNA]</scope>
    <source>
        <strain evidence="2 3">ATCC 12853</strain>
    </source>
</reference>
<dbReference type="CDD" id="cd00093">
    <property type="entry name" value="HTH_XRE"/>
    <property type="match status" value="2"/>
</dbReference>
<keyword evidence="3" id="KW-1185">Reference proteome</keyword>
<evidence type="ECO:0000259" key="1">
    <source>
        <dbReference type="PROSITE" id="PS50943"/>
    </source>
</evidence>
<dbReference type="SMART" id="SM00530">
    <property type="entry name" value="HTH_XRE"/>
    <property type="match status" value="2"/>
</dbReference>
<dbReference type="InterPro" id="IPR001387">
    <property type="entry name" value="Cro/C1-type_HTH"/>
</dbReference>
<dbReference type="Gene3D" id="1.10.260.40">
    <property type="entry name" value="lambda repressor-like DNA-binding domains"/>
    <property type="match status" value="2"/>
</dbReference>
<sequence>MKSVQDFSPAGFRAAYEERGMTQADVAKVVGVTVGTVGRWVTGKGAPSSRKFAALVEELKVPRSQLLLPLSADADLAVLRTRAGLRQEDVAERLAVQASDVSELEQGVGRMRVEWVEPLSALYDVPPERLAAAVEVVEGRWRANLDAKRQ</sequence>
<proteinExistence type="predicted"/>
<dbReference type="SUPFAM" id="SSF47413">
    <property type="entry name" value="lambda repressor-like DNA-binding domains"/>
    <property type="match status" value="2"/>
</dbReference>
<evidence type="ECO:0000313" key="3">
    <source>
        <dbReference type="Proteomes" id="UP000325529"/>
    </source>
</evidence>
<dbReference type="PANTHER" id="PTHR43236">
    <property type="entry name" value="ANTITOXIN HIGA1"/>
    <property type="match status" value="1"/>
</dbReference>
<dbReference type="Proteomes" id="UP000325529">
    <property type="component" value="Chromosome"/>
</dbReference>
<accession>A0A5J6G4D9</accession>
<dbReference type="InterPro" id="IPR010982">
    <property type="entry name" value="Lambda_DNA-bd_dom_sf"/>
</dbReference>
<dbReference type="Pfam" id="PF13560">
    <property type="entry name" value="HTH_31"/>
    <property type="match status" value="1"/>
</dbReference>
<evidence type="ECO:0000313" key="2">
    <source>
        <dbReference type="EMBL" id="QEU90499.1"/>
    </source>
</evidence>